<dbReference type="SUPFAM" id="SSF53098">
    <property type="entry name" value="Ribonuclease H-like"/>
    <property type="match status" value="1"/>
</dbReference>
<dbReference type="GO" id="GO:0006508">
    <property type="term" value="P:proteolysis"/>
    <property type="evidence" value="ECO:0007669"/>
    <property type="project" value="UniProtKB-KW"/>
</dbReference>
<reference evidence="19 20" key="1">
    <citation type="submission" date="2022-05" db="EMBL/GenBank/DDBJ databases">
        <title>A multi-omics perspective on studying reproductive biology in Daphnia sinensis.</title>
        <authorList>
            <person name="Jia J."/>
        </authorList>
    </citation>
    <scope>NUCLEOTIDE SEQUENCE [LARGE SCALE GENOMIC DNA]</scope>
    <source>
        <strain evidence="19 20">WSL</strain>
    </source>
</reference>
<evidence type="ECO:0000256" key="8">
    <source>
        <dbReference type="ARBA" id="ARBA00022801"/>
    </source>
</evidence>
<dbReference type="InterPro" id="IPR036875">
    <property type="entry name" value="Znf_CCHC_sf"/>
</dbReference>
<dbReference type="PROSITE" id="PS50158">
    <property type="entry name" value="ZF_CCHC"/>
    <property type="match status" value="1"/>
</dbReference>
<dbReference type="Pfam" id="PF14223">
    <property type="entry name" value="Retrotran_gag_2"/>
    <property type="match status" value="1"/>
</dbReference>
<dbReference type="InterPro" id="IPR012337">
    <property type="entry name" value="RNaseH-like_sf"/>
</dbReference>
<evidence type="ECO:0000256" key="6">
    <source>
        <dbReference type="ARBA" id="ARBA00022741"/>
    </source>
</evidence>
<dbReference type="GO" id="GO:0008233">
    <property type="term" value="F:peptidase activity"/>
    <property type="evidence" value="ECO:0007669"/>
    <property type="project" value="UniProtKB-KW"/>
</dbReference>
<keyword evidence="9" id="KW-0067">ATP-binding</keyword>
<keyword evidence="14" id="KW-0917">Virion maturation</keyword>
<dbReference type="GO" id="GO:0015074">
    <property type="term" value="P:DNA integration"/>
    <property type="evidence" value="ECO:0007669"/>
    <property type="project" value="UniProtKB-KW"/>
</dbReference>
<gene>
    <name evidence="19" type="ORF">GHT06_008853</name>
</gene>
<sequence>MASAGSSGFEMRSIAKLNGKNWSSWRFGDTLLLEKNKLMRVVQKVDTKPTQIETDDVITNQALIDAWDMKDIEARTVIYCNVEPDFQVLIEGCSTSAAMWVRLLLQFAQAAAANANLLLGKFFYYKYDKEHSVLSHITRLSSLAKELRNLNSPVTEQQLIMRTLYSLPPSYRPFQSSWLSVPVAEHTLLNLTSRLVAEEAMNRAINNGEMDPADIVFFAGKSRQTSASSSSIEETAMSARGRQGVRGYRGRGGAYRGHKHDYGSRHSSGNGSTIICYSCDQSGHKAHNCPQRTKKESIREMTTSTKIARRSDVSQAHSASWPSNHIKVTGIGGLELRAVGKGNIDVVSTFNGEEIRGTFHDVLYVPNLKVNLFSLGTATESGLEVHFKGTKAFFCKGDVTVMIGERFGDSLYVLHVTPVNYKHGGDFAAAASSIVPIQLLHQRFAHTNCRDVRRTIQLKAVKDVNLDPEQANTTDPCGGCLYGKMHRVPFPTEGRDRAKSVGDLIHGDLGMVSVPTPEGHKYYSLLKDDFSEYTDTKLLKKKSDVSAHVVEFCKIIKTQTGRPVKVIRTDQGWRVWIPHLRKVVVSRDVKFNETRFIGDENVNSNKESKHNPCEPFRIVMDVMNIEQQIPVNQEEADAVMQHEEGNQEHAQGAQRVNNDENIAEDQERIIQGETILQDNLDANQHELAHVEVAEDVPTIPEELPANEGHDYRRTRSVVEVEGTNQLADLFTKPLTEDHFVN</sequence>
<dbReference type="GO" id="GO:0004519">
    <property type="term" value="F:endonuclease activity"/>
    <property type="evidence" value="ECO:0007669"/>
    <property type="project" value="UniProtKB-KW"/>
</dbReference>
<evidence type="ECO:0000256" key="11">
    <source>
        <dbReference type="ARBA" id="ARBA00022908"/>
    </source>
</evidence>
<keyword evidence="10" id="KW-0460">Magnesium</keyword>
<dbReference type="InterPro" id="IPR036397">
    <property type="entry name" value="RNaseH_sf"/>
</dbReference>
<evidence type="ECO:0000256" key="2">
    <source>
        <dbReference type="ARBA" id="ARBA00022612"/>
    </source>
</evidence>
<feature type="compositionally biased region" description="Low complexity" evidence="17">
    <location>
        <begin position="228"/>
        <end position="246"/>
    </location>
</feature>
<protein>
    <submittedName>
        <fullName evidence="19">Integrase</fullName>
    </submittedName>
</protein>
<evidence type="ECO:0000259" key="18">
    <source>
        <dbReference type="PROSITE" id="PS50158"/>
    </source>
</evidence>
<keyword evidence="12" id="KW-0695">RNA-directed DNA polymerase</keyword>
<feature type="region of interest" description="Disordered" evidence="17">
    <location>
        <begin position="228"/>
        <end position="266"/>
    </location>
</feature>
<evidence type="ECO:0000256" key="1">
    <source>
        <dbReference type="ARBA" id="ARBA00002180"/>
    </source>
</evidence>
<keyword evidence="4" id="KW-0540">Nuclease</keyword>
<keyword evidence="7" id="KW-0255">Endonuclease</keyword>
<dbReference type="InterPro" id="IPR054722">
    <property type="entry name" value="PolX-like_BBD"/>
</dbReference>
<organism evidence="19 20">
    <name type="scientific">Daphnia sinensis</name>
    <dbReference type="NCBI Taxonomy" id="1820382"/>
    <lineage>
        <taxon>Eukaryota</taxon>
        <taxon>Metazoa</taxon>
        <taxon>Ecdysozoa</taxon>
        <taxon>Arthropoda</taxon>
        <taxon>Crustacea</taxon>
        <taxon>Branchiopoda</taxon>
        <taxon>Diplostraca</taxon>
        <taxon>Cladocera</taxon>
        <taxon>Anomopoda</taxon>
        <taxon>Daphniidae</taxon>
        <taxon>Daphnia</taxon>
        <taxon>Daphnia similis group</taxon>
    </lineage>
</organism>
<evidence type="ECO:0000256" key="5">
    <source>
        <dbReference type="ARBA" id="ARBA00022723"/>
    </source>
</evidence>
<accession>A0AAD5LLU8</accession>
<dbReference type="GO" id="GO:0003887">
    <property type="term" value="F:DNA-directed DNA polymerase activity"/>
    <property type="evidence" value="ECO:0007669"/>
    <property type="project" value="UniProtKB-KW"/>
</dbReference>
<keyword evidence="16" id="KW-0862">Zinc</keyword>
<keyword evidence="13" id="KW-0808">Transferase</keyword>
<keyword evidence="5" id="KW-0479">Metal-binding</keyword>
<keyword evidence="8" id="KW-0378">Hydrolase</keyword>
<evidence type="ECO:0000313" key="19">
    <source>
        <dbReference type="EMBL" id="KAI9565090.1"/>
    </source>
</evidence>
<name>A0AAD5LLU8_9CRUS</name>
<evidence type="ECO:0000313" key="20">
    <source>
        <dbReference type="Proteomes" id="UP000820818"/>
    </source>
</evidence>
<dbReference type="Proteomes" id="UP000820818">
    <property type="component" value="Linkage Group LG1"/>
</dbReference>
<evidence type="ECO:0000256" key="16">
    <source>
        <dbReference type="PROSITE-ProRule" id="PRU00047"/>
    </source>
</evidence>
<evidence type="ECO:0000256" key="4">
    <source>
        <dbReference type="ARBA" id="ARBA00022722"/>
    </source>
</evidence>
<evidence type="ECO:0000256" key="14">
    <source>
        <dbReference type="ARBA" id="ARBA00023113"/>
    </source>
</evidence>
<dbReference type="InterPro" id="IPR039537">
    <property type="entry name" value="Retrotran_Ty1/copia-like"/>
</dbReference>
<evidence type="ECO:0000256" key="15">
    <source>
        <dbReference type="ARBA" id="ARBA00023172"/>
    </source>
</evidence>
<dbReference type="PANTHER" id="PTHR42648">
    <property type="entry name" value="TRANSPOSASE, PUTATIVE-RELATED"/>
    <property type="match status" value="1"/>
</dbReference>
<keyword evidence="2" id="KW-1188">Viral release from host cell</keyword>
<dbReference type="Pfam" id="PF25597">
    <property type="entry name" value="SH3_retrovirus"/>
    <property type="match status" value="1"/>
</dbReference>
<evidence type="ECO:0000256" key="7">
    <source>
        <dbReference type="ARBA" id="ARBA00022759"/>
    </source>
</evidence>
<dbReference type="GO" id="GO:0006310">
    <property type="term" value="P:DNA recombination"/>
    <property type="evidence" value="ECO:0007669"/>
    <property type="project" value="UniProtKB-KW"/>
</dbReference>
<evidence type="ECO:0000256" key="13">
    <source>
        <dbReference type="ARBA" id="ARBA00022932"/>
    </source>
</evidence>
<keyword evidence="15" id="KW-0233">DNA recombination</keyword>
<feature type="domain" description="CCHC-type" evidence="18">
    <location>
        <begin position="276"/>
        <end position="291"/>
    </location>
</feature>
<evidence type="ECO:0000256" key="17">
    <source>
        <dbReference type="SAM" id="MobiDB-lite"/>
    </source>
</evidence>
<keyword evidence="20" id="KW-1185">Reference proteome</keyword>
<dbReference type="Gene3D" id="3.30.420.10">
    <property type="entry name" value="Ribonuclease H-like superfamily/Ribonuclease H"/>
    <property type="match status" value="1"/>
</dbReference>
<comment type="caution">
    <text evidence="19">The sequence shown here is derived from an EMBL/GenBank/DDBJ whole genome shotgun (WGS) entry which is preliminary data.</text>
</comment>
<dbReference type="PANTHER" id="PTHR42648:SF11">
    <property type="entry name" value="TRANSPOSON TY4-P GAG-POL POLYPROTEIN"/>
    <property type="match status" value="1"/>
</dbReference>
<keyword evidence="6" id="KW-0547">Nucleotide-binding</keyword>
<dbReference type="InterPro" id="IPR057670">
    <property type="entry name" value="SH3_retrovirus"/>
</dbReference>
<dbReference type="Pfam" id="PF22936">
    <property type="entry name" value="Pol_BBD"/>
    <property type="match status" value="1"/>
</dbReference>
<evidence type="ECO:0000256" key="12">
    <source>
        <dbReference type="ARBA" id="ARBA00022918"/>
    </source>
</evidence>
<evidence type="ECO:0000256" key="3">
    <source>
        <dbReference type="ARBA" id="ARBA00022670"/>
    </source>
</evidence>
<comment type="function">
    <text evidence="1">The aspartyl protease (PR) mediates the proteolytic cleavages of the Gag and Gag-Pol polyproteins after assembly of the VLP.</text>
</comment>
<keyword evidence="3" id="KW-0645">Protease</keyword>
<keyword evidence="11" id="KW-0229">DNA integration</keyword>
<dbReference type="SUPFAM" id="SSF57756">
    <property type="entry name" value="Retrovirus zinc finger-like domains"/>
    <property type="match status" value="1"/>
</dbReference>
<keyword evidence="16" id="KW-0863">Zinc-finger</keyword>
<dbReference type="Gene3D" id="4.10.60.10">
    <property type="entry name" value="Zinc finger, CCHC-type"/>
    <property type="match status" value="1"/>
</dbReference>
<dbReference type="GO" id="GO:0008270">
    <property type="term" value="F:zinc ion binding"/>
    <property type="evidence" value="ECO:0007669"/>
    <property type="project" value="UniProtKB-KW"/>
</dbReference>
<evidence type="ECO:0000256" key="9">
    <source>
        <dbReference type="ARBA" id="ARBA00022840"/>
    </source>
</evidence>
<dbReference type="GO" id="GO:0005524">
    <property type="term" value="F:ATP binding"/>
    <property type="evidence" value="ECO:0007669"/>
    <property type="project" value="UniProtKB-KW"/>
</dbReference>
<dbReference type="GO" id="GO:0003964">
    <property type="term" value="F:RNA-directed DNA polymerase activity"/>
    <property type="evidence" value="ECO:0007669"/>
    <property type="project" value="UniProtKB-KW"/>
</dbReference>
<evidence type="ECO:0000256" key="10">
    <source>
        <dbReference type="ARBA" id="ARBA00022842"/>
    </source>
</evidence>
<dbReference type="EMBL" id="WJBH02000001">
    <property type="protein sequence ID" value="KAI9565090.1"/>
    <property type="molecule type" value="Genomic_DNA"/>
</dbReference>
<keyword evidence="13" id="KW-0548">Nucleotidyltransferase</keyword>
<dbReference type="InterPro" id="IPR001878">
    <property type="entry name" value="Znf_CCHC"/>
</dbReference>
<dbReference type="AlphaFoldDB" id="A0AAD5LLU8"/>
<proteinExistence type="predicted"/>
<dbReference type="GO" id="GO:0003676">
    <property type="term" value="F:nucleic acid binding"/>
    <property type="evidence" value="ECO:0007669"/>
    <property type="project" value="InterPro"/>
</dbReference>
<keyword evidence="13" id="KW-0239">DNA-directed DNA polymerase</keyword>